<gene>
    <name evidence="8 10" type="ORF">P152DRAFT_227101</name>
</gene>
<evidence type="ECO:0000313" key="9">
    <source>
        <dbReference type="Proteomes" id="UP000504638"/>
    </source>
</evidence>
<reference evidence="10" key="3">
    <citation type="submission" date="2025-04" db="UniProtKB">
        <authorList>
            <consortium name="RefSeq"/>
        </authorList>
    </citation>
    <scope>IDENTIFICATION</scope>
    <source>
        <strain evidence="10">CBS 781.70</strain>
    </source>
</reference>
<keyword evidence="2 4" id="KW-0195">Cyclin</keyword>
<dbReference type="Pfam" id="PF00134">
    <property type="entry name" value="Cyclin_N"/>
    <property type="match status" value="1"/>
</dbReference>
<dbReference type="Pfam" id="PF02984">
    <property type="entry name" value="Cyclin_C"/>
    <property type="match status" value="1"/>
</dbReference>
<dbReference type="PANTHER" id="PTHR10177">
    <property type="entry name" value="CYCLINS"/>
    <property type="match status" value="1"/>
</dbReference>
<comment type="similarity">
    <text evidence="4">Belongs to the cyclin family.</text>
</comment>
<evidence type="ECO:0000256" key="5">
    <source>
        <dbReference type="SAM" id="MobiDB-lite"/>
    </source>
</evidence>
<dbReference type="InterPro" id="IPR039361">
    <property type="entry name" value="Cyclin"/>
</dbReference>
<dbReference type="FunFam" id="1.10.472.10:FF:000001">
    <property type="entry name" value="G2/mitotic-specific cyclin"/>
    <property type="match status" value="1"/>
</dbReference>
<proteinExistence type="inferred from homology"/>
<dbReference type="InterPro" id="IPR004367">
    <property type="entry name" value="Cyclin_C-dom"/>
</dbReference>
<evidence type="ECO:0000256" key="1">
    <source>
        <dbReference type="ARBA" id="ARBA00022618"/>
    </source>
</evidence>
<organism evidence="8">
    <name type="scientific">Eremomyces bilateralis CBS 781.70</name>
    <dbReference type="NCBI Taxonomy" id="1392243"/>
    <lineage>
        <taxon>Eukaryota</taxon>
        <taxon>Fungi</taxon>
        <taxon>Dikarya</taxon>
        <taxon>Ascomycota</taxon>
        <taxon>Pezizomycotina</taxon>
        <taxon>Dothideomycetes</taxon>
        <taxon>Dothideomycetes incertae sedis</taxon>
        <taxon>Eremomycetales</taxon>
        <taxon>Eremomycetaceae</taxon>
        <taxon>Eremomyces</taxon>
    </lineage>
</organism>
<keyword evidence="1" id="KW-0132">Cell division</keyword>
<dbReference type="InterPro" id="IPR036915">
    <property type="entry name" value="Cyclin-like_sf"/>
</dbReference>
<dbReference type="GO" id="GO:0051301">
    <property type="term" value="P:cell division"/>
    <property type="evidence" value="ECO:0007669"/>
    <property type="project" value="UniProtKB-KW"/>
</dbReference>
<dbReference type="SUPFAM" id="SSF47954">
    <property type="entry name" value="Cyclin-like"/>
    <property type="match status" value="2"/>
</dbReference>
<dbReference type="Gene3D" id="1.10.472.10">
    <property type="entry name" value="Cyclin-like"/>
    <property type="match status" value="2"/>
</dbReference>
<dbReference type="PROSITE" id="PS00292">
    <property type="entry name" value="CYCLINS"/>
    <property type="match status" value="1"/>
</dbReference>
<feature type="region of interest" description="Disordered" evidence="5">
    <location>
        <begin position="1"/>
        <end position="29"/>
    </location>
</feature>
<evidence type="ECO:0000313" key="8">
    <source>
        <dbReference type="EMBL" id="KAF1808322.1"/>
    </source>
</evidence>
<evidence type="ECO:0000256" key="3">
    <source>
        <dbReference type="ARBA" id="ARBA00023306"/>
    </source>
</evidence>
<feature type="domain" description="Cyclin-like" evidence="6">
    <location>
        <begin position="411"/>
        <end position="495"/>
    </location>
</feature>
<feature type="domain" description="Cyclin C-terminal" evidence="7">
    <location>
        <begin position="504"/>
        <end position="619"/>
    </location>
</feature>
<name>A0A6G1FRM9_9PEZI</name>
<dbReference type="GeneID" id="54415099"/>
<reference evidence="8 10" key="1">
    <citation type="submission" date="2020-01" db="EMBL/GenBank/DDBJ databases">
        <authorList>
            <consortium name="DOE Joint Genome Institute"/>
            <person name="Haridas S."/>
            <person name="Albert R."/>
            <person name="Binder M."/>
            <person name="Bloem J."/>
            <person name="Labutti K."/>
            <person name="Salamov A."/>
            <person name="Andreopoulos B."/>
            <person name="Baker S.E."/>
            <person name="Barry K."/>
            <person name="Bills G."/>
            <person name="Bluhm B.H."/>
            <person name="Cannon C."/>
            <person name="Castanera R."/>
            <person name="Culley D.E."/>
            <person name="Daum C."/>
            <person name="Ezra D."/>
            <person name="Gonzalez J.B."/>
            <person name="Henrissat B."/>
            <person name="Kuo A."/>
            <person name="Liang C."/>
            <person name="Lipzen A."/>
            <person name="Lutzoni F."/>
            <person name="Magnuson J."/>
            <person name="Mondo S."/>
            <person name="Nolan M."/>
            <person name="Ohm R."/>
            <person name="Pangilinan J."/>
            <person name="Park H.-J."/>
            <person name="Ramirez L."/>
            <person name="Alfaro M."/>
            <person name="Sun H."/>
            <person name="Tritt A."/>
            <person name="Yoshinaga Y."/>
            <person name="Zwiers L.-H."/>
            <person name="Turgeon B.G."/>
            <person name="Goodwin S.B."/>
            <person name="Spatafora J.W."/>
            <person name="Crous P.W."/>
            <person name="Grigoriev I.V."/>
        </authorList>
    </citation>
    <scope>NUCLEOTIDE SEQUENCE</scope>
    <source>
        <strain evidence="8 10">CBS 781.70</strain>
    </source>
</reference>
<accession>A0A6G1FRM9</accession>
<protein>
    <recommendedName>
        <fullName evidence="11">Cyclin N-terminal domain-containing protein</fullName>
    </recommendedName>
</protein>
<keyword evidence="9" id="KW-1185">Reference proteome</keyword>
<dbReference type="SMART" id="SM00385">
    <property type="entry name" value="CYCLIN"/>
    <property type="match status" value="2"/>
</dbReference>
<evidence type="ECO:0000259" key="7">
    <source>
        <dbReference type="SMART" id="SM01332"/>
    </source>
</evidence>
<evidence type="ECO:0000259" key="6">
    <source>
        <dbReference type="SMART" id="SM00385"/>
    </source>
</evidence>
<sequence>MDAKPQRPAKLQIRNQNENAPPANLNGAKTLHQRNKSTPALSALLSGGVGTMASKFTNKRTAFGDVSNTFRPLQPIKDANNKTIDVKPNVLPNEPTKTAALLKPAQRPLSAAVSKPILSSTAHSLNGLLDKRLQKPVIEEAAKPVVKRQTTVFKEVNDVALVTSVTTQEPAKLSSIDATSNLDYPIQEKSTTCEGMAKPVTDQLPLVQNLAIDPLLTSIAPNPPHRIENVQSIPAVPEPTQSHPLKEIDNLAGHEASYLNDISYLKALIEPDLSEPIADASMPKADVPPVRDVEEYWDAEEEEEFYEAEGYTTRSLRSRAENTTGAVTVNLTPGRKTAKIRTELDRAGLWVEQNRPIEEIEDEDWDPSMVAQYADEIFEYMEELENRLRPDGHYMESQTEVQWGMRALLVEWLVQVHDRFSMCPETLFLTMNIIDRFLTVKVVSVGKLQLVGATAILIASKYEEVNPPTVSDIIFMVDNTYTADEVLKAERFMLNMLQYELGWPGPMSFLRRISKADDYDLDTRTLAKYLMELTLMDERFVGCVPSFLAAGAQCLARFLLAKGDWSLTHVHYSQYTYAQLRPLCMTILEGLEDPKTHHLAIYTKYSDRKFKTCAMYVQEQLQQGFNLPSLPRESGTSFSMCSRRS</sequence>
<dbReference type="RefSeq" id="XP_033529953.1">
    <property type="nucleotide sequence ID" value="XM_033674529.1"/>
</dbReference>
<feature type="domain" description="Cyclin-like" evidence="6">
    <location>
        <begin position="508"/>
        <end position="589"/>
    </location>
</feature>
<dbReference type="InterPro" id="IPR013763">
    <property type="entry name" value="Cyclin-like_dom"/>
</dbReference>
<dbReference type="EMBL" id="ML975186">
    <property type="protein sequence ID" value="KAF1808322.1"/>
    <property type="molecule type" value="Genomic_DNA"/>
</dbReference>
<evidence type="ECO:0000256" key="2">
    <source>
        <dbReference type="ARBA" id="ARBA00023127"/>
    </source>
</evidence>
<dbReference type="Proteomes" id="UP000504638">
    <property type="component" value="Unplaced"/>
</dbReference>
<dbReference type="InterPro" id="IPR006671">
    <property type="entry name" value="Cyclin_N"/>
</dbReference>
<evidence type="ECO:0000256" key="4">
    <source>
        <dbReference type="RuleBase" id="RU000383"/>
    </source>
</evidence>
<dbReference type="CDD" id="cd20512">
    <property type="entry name" value="CYCLIN_CLBs_yeast_rpt2"/>
    <property type="match status" value="1"/>
</dbReference>
<keyword evidence="3" id="KW-0131">Cell cycle</keyword>
<dbReference type="SMART" id="SM01332">
    <property type="entry name" value="Cyclin_C"/>
    <property type="match status" value="1"/>
</dbReference>
<dbReference type="InterPro" id="IPR048258">
    <property type="entry name" value="Cyclins_cyclin-box"/>
</dbReference>
<dbReference type="OrthoDB" id="5590282at2759"/>
<evidence type="ECO:0000313" key="10">
    <source>
        <dbReference type="RefSeq" id="XP_033529953.1"/>
    </source>
</evidence>
<evidence type="ECO:0008006" key="11">
    <source>
        <dbReference type="Google" id="ProtNLM"/>
    </source>
</evidence>
<dbReference type="AlphaFoldDB" id="A0A6G1FRM9"/>
<reference evidence="10" key="2">
    <citation type="submission" date="2020-04" db="EMBL/GenBank/DDBJ databases">
        <authorList>
            <consortium name="NCBI Genome Project"/>
        </authorList>
    </citation>
    <scope>NUCLEOTIDE SEQUENCE</scope>
    <source>
        <strain evidence="10">CBS 781.70</strain>
    </source>
</reference>